<name>A0A1I5W2M6_9PSEU</name>
<evidence type="ECO:0000256" key="1">
    <source>
        <dbReference type="ARBA" id="ARBA00023194"/>
    </source>
</evidence>
<dbReference type="InterPro" id="IPR015422">
    <property type="entry name" value="PyrdxlP-dep_Trfase_small"/>
</dbReference>
<feature type="domain" description="Aminotransferase class V" evidence="2">
    <location>
        <begin position="54"/>
        <end position="368"/>
    </location>
</feature>
<organism evidence="3 4">
    <name type="scientific">Amycolatopsis rubida</name>
    <dbReference type="NCBI Taxonomy" id="112413"/>
    <lineage>
        <taxon>Bacteria</taxon>
        <taxon>Bacillati</taxon>
        <taxon>Actinomycetota</taxon>
        <taxon>Actinomycetes</taxon>
        <taxon>Pseudonocardiales</taxon>
        <taxon>Pseudonocardiaceae</taxon>
        <taxon>Amycolatopsis</taxon>
    </lineage>
</organism>
<keyword evidence="3" id="KW-0456">Lyase</keyword>
<dbReference type="Gene3D" id="3.90.1150.10">
    <property type="entry name" value="Aspartate Aminotransferase, domain 1"/>
    <property type="match status" value="1"/>
</dbReference>
<dbReference type="RefSeq" id="WP_093575357.1">
    <property type="nucleotide sequence ID" value="NZ_FOWC01000009.1"/>
</dbReference>
<dbReference type="Pfam" id="PF00266">
    <property type="entry name" value="Aminotran_5"/>
    <property type="match status" value="1"/>
</dbReference>
<reference evidence="4" key="1">
    <citation type="submission" date="2016-10" db="EMBL/GenBank/DDBJ databases">
        <authorList>
            <person name="Varghese N."/>
            <person name="Submissions S."/>
        </authorList>
    </citation>
    <scope>NUCLEOTIDE SEQUENCE [LARGE SCALE GENOMIC DNA]</scope>
    <source>
        <strain evidence="4">DSM 44637</strain>
    </source>
</reference>
<dbReference type="Gene3D" id="3.40.640.10">
    <property type="entry name" value="Type I PLP-dependent aspartate aminotransferase-like (Major domain)"/>
    <property type="match status" value="1"/>
</dbReference>
<dbReference type="PANTHER" id="PTHR43586">
    <property type="entry name" value="CYSTEINE DESULFURASE"/>
    <property type="match status" value="1"/>
</dbReference>
<evidence type="ECO:0000259" key="2">
    <source>
        <dbReference type="Pfam" id="PF00266"/>
    </source>
</evidence>
<dbReference type="InterPro" id="IPR015421">
    <property type="entry name" value="PyrdxlP-dep_Trfase_major"/>
</dbReference>
<dbReference type="GO" id="GO:0016829">
    <property type="term" value="F:lyase activity"/>
    <property type="evidence" value="ECO:0007669"/>
    <property type="project" value="UniProtKB-KW"/>
</dbReference>
<dbReference type="InterPro" id="IPR015424">
    <property type="entry name" value="PyrdxlP-dep_Trfase"/>
</dbReference>
<dbReference type="GO" id="GO:0017000">
    <property type="term" value="P:antibiotic biosynthetic process"/>
    <property type="evidence" value="ECO:0007669"/>
    <property type="project" value="UniProtKB-KW"/>
</dbReference>
<evidence type="ECO:0000313" key="4">
    <source>
        <dbReference type="Proteomes" id="UP000199137"/>
    </source>
</evidence>
<accession>A0A1I5W2M6</accession>
<dbReference type="Proteomes" id="UP000199137">
    <property type="component" value="Unassembled WGS sequence"/>
</dbReference>
<dbReference type="InterPro" id="IPR000192">
    <property type="entry name" value="Aminotrans_V_dom"/>
</dbReference>
<protein>
    <submittedName>
        <fullName evidence="3">Selenocysteine lyase/Cysteine desulfurase</fullName>
    </submittedName>
</protein>
<proteinExistence type="predicted"/>
<evidence type="ECO:0000313" key="3">
    <source>
        <dbReference type="EMBL" id="SFQ13837.1"/>
    </source>
</evidence>
<dbReference type="EMBL" id="FOWC01000009">
    <property type="protein sequence ID" value="SFQ13837.1"/>
    <property type="molecule type" value="Genomic_DNA"/>
</dbReference>
<dbReference type="OrthoDB" id="250246at2"/>
<dbReference type="PANTHER" id="PTHR43586:SF15">
    <property type="entry name" value="BLR3095 PROTEIN"/>
    <property type="match status" value="1"/>
</dbReference>
<dbReference type="STRING" id="112413.SAMN05421854_10930"/>
<sequence length="380" mass="41183">MTDQPSPAAFRAHFPAFADSVHLASCSQGALSDALTAELFEFQHTIREHGAPWDKWMAKVAEARALFARLIGADADDIAVVPSASEGAYQVASTQAWPARPGIVTTDLEFPSLGHVWLAQQGRGADVRFVAHHDGLVDTEDYAALVTERTQLVSVPLVSYANGLRFPVREVAALARENGARSFVDAYQGLGVEPVDVAELGCDYLVSGSLKYLLGISGIAFLYVRPGLRDAVSPPLTGWFGRTNPFEFDPRHLDYPEHARRFETGTPSIPSAYGAVAGLKLMRQVDAHRVRAHIGGLTGQLQQRLLDAGEQLRSPLEDARRGPLVALADRDPDALAAFLAGRRIVCSARGDVLRMSLHYYNVESDLDAVVAAIAEYRASQ</sequence>
<keyword evidence="1" id="KW-0045">Antibiotic biosynthesis</keyword>
<gene>
    <name evidence="3" type="ORF">SAMN05421854_10930</name>
</gene>
<dbReference type="AlphaFoldDB" id="A0A1I5W2M6"/>
<dbReference type="SUPFAM" id="SSF53383">
    <property type="entry name" value="PLP-dependent transferases"/>
    <property type="match status" value="1"/>
</dbReference>